<evidence type="ECO:0000313" key="2">
    <source>
        <dbReference type="Proteomes" id="UP000790709"/>
    </source>
</evidence>
<keyword evidence="2" id="KW-1185">Reference proteome</keyword>
<accession>A0ACB8B1I4</accession>
<name>A0ACB8B1I4_9AGAM</name>
<comment type="caution">
    <text evidence="1">The sequence shown here is derived from an EMBL/GenBank/DDBJ whole genome shotgun (WGS) entry which is preliminary data.</text>
</comment>
<proteinExistence type="predicted"/>
<protein>
    <submittedName>
        <fullName evidence="1">Uncharacterized protein</fullName>
    </submittedName>
</protein>
<reference evidence="1" key="1">
    <citation type="journal article" date="2021" name="New Phytol.">
        <title>Evolutionary innovations through gain and loss of genes in the ectomycorrhizal Boletales.</title>
        <authorList>
            <person name="Wu G."/>
            <person name="Miyauchi S."/>
            <person name="Morin E."/>
            <person name="Kuo A."/>
            <person name="Drula E."/>
            <person name="Varga T."/>
            <person name="Kohler A."/>
            <person name="Feng B."/>
            <person name="Cao Y."/>
            <person name="Lipzen A."/>
            <person name="Daum C."/>
            <person name="Hundley H."/>
            <person name="Pangilinan J."/>
            <person name="Johnson J."/>
            <person name="Barry K."/>
            <person name="LaButti K."/>
            <person name="Ng V."/>
            <person name="Ahrendt S."/>
            <person name="Min B."/>
            <person name="Choi I.G."/>
            <person name="Park H."/>
            <person name="Plett J.M."/>
            <person name="Magnuson J."/>
            <person name="Spatafora J.W."/>
            <person name="Nagy L.G."/>
            <person name="Henrissat B."/>
            <person name="Grigoriev I.V."/>
            <person name="Yang Z.L."/>
            <person name="Xu J."/>
            <person name="Martin F.M."/>
        </authorList>
    </citation>
    <scope>NUCLEOTIDE SEQUENCE</scope>
    <source>
        <strain evidence="1">KUC20120723A-06</strain>
    </source>
</reference>
<gene>
    <name evidence="1" type="ORF">BV22DRAFT_1040952</name>
</gene>
<dbReference type="Proteomes" id="UP000790709">
    <property type="component" value="Unassembled WGS sequence"/>
</dbReference>
<dbReference type="EMBL" id="MU266665">
    <property type="protein sequence ID" value="KAH7919385.1"/>
    <property type="molecule type" value="Genomic_DNA"/>
</dbReference>
<sequence>MRKLLTVDLRAAFQLLTVDPRAAVHISPLNHTQFLNLPPPNPSPTDGGTLRDRASHHVSSTPSRSVPSIPSPHRHQCHPGIRVSFIPSSKYQLHPAAQTISSTYPLLTHLEGTT</sequence>
<organism evidence="1 2">
    <name type="scientific">Leucogyrophana mollusca</name>
    <dbReference type="NCBI Taxonomy" id="85980"/>
    <lineage>
        <taxon>Eukaryota</taxon>
        <taxon>Fungi</taxon>
        <taxon>Dikarya</taxon>
        <taxon>Basidiomycota</taxon>
        <taxon>Agaricomycotina</taxon>
        <taxon>Agaricomycetes</taxon>
        <taxon>Agaricomycetidae</taxon>
        <taxon>Boletales</taxon>
        <taxon>Boletales incertae sedis</taxon>
        <taxon>Leucogyrophana</taxon>
    </lineage>
</organism>
<evidence type="ECO:0000313" key="1">
    <source>
        <dbReference type="EMBL" id="KAH7919385.1"/>
    </source>
</evidence>